<evidence type="ECO:0000256" key="4">
    <source>
        <dbReference type="ARBA" id="ARBA00022737"/>
    </source>
</evidence>
<feature type="region of interest" description="Disordered" evidence="9">
    <location>
        <begin position="28"/>
        <end position="91"/>
    </location>
</feature>
<feature type="region of interest" description="Disordered" evidence="9">
    <location>
        <begin position="454"/>
        <end position="496"/>
    </location>
</feature>
<dbReference type="SUPFAM" id="SSF90123">
    <property type="entry name" value="ABC transporter transmembrane region"/>
    <property type="match status" value="2"/>
</dbReference>
<evidence type="ECO:0000256" key="3">
    <source>
        <dbReference type="ARBA" id="ARBA00022692"/>
    </source>
</evidence>
<dbReference type="FunFam" id="3.40.50.300:FF:000997">
    <property type="entry name" value="Multidrug resistance-associated protein 1"/>
    <property type="match status" value="1"/>
</dbReference>
<keyword evidence="2" id="KW-0813">Transport</keyword>
<feature type="domain" description="ABC transmembrane type-1" evidence="12">
    <location>
        <begin position="840"/>
        <end position="1110"/>
    </location>
</feature>
<dbReference type="InterPro" id="IPR003593">
    <property type="entry name" value="AAA+_ATPase"/>
</dbReference>
<feature type="compositionally biased region" description="Polar residues" evidence="9">
    <location>
        <begin position="64"/>
        <end position="82"/>
    </location>
</feature>
<name>A0A507BI37_9FUNG</name>
<evidence type="ECO:0000259" key="12">
    <source>
        <dbReference type="PROSITE" id="PS50929"/>
    </source>
</evidence>
<dbReference type="Pfam" id="PF00005">
    <property type="entry name" value="ABC_tran"/>
    <property type="match status" value="2"/>
</dbReference>
<dbReference type="SUPFAM" id="SSF52540">
    <property type="entry name" value="P-loop containing nucleoside triphosphate hydrolases"/>
    <property type="match status" value="2"/>
</dbReference>
<evidence type="ECO:0000256" key="10">
    <source>
        <dbReference type="SAM" id="Phobius"/>
    </source>
</evidence>
<evidence type="ECO:0000313" key="13">
    <source>
        <dbReference type="EMBL" id="TPX30450.1"/>
    </source>
</evidence>
<feature type="transmembrane region" description="Helical" evidence="10">
    <location>
        <begin position="832"/>
        <end position="855"/>
    </location>
</feature>
<evidence type="ECO:0000256" key="5">
    <source>
        <dbReference type="ARBA" id="ARBA00022741"/>
    </source>
</evidence>
<feature type="transmembrane region" description="Helical" evidence="10">
    <location>
        <begin position="121"/>
        <end position="141"/>
    </location>
</feature>
<evidence type="ECO:0000256" key="7">
    <source>
        <dbReference type="ARBA" id="ARBA00022989"/>
    </source>
</evidence>
<comment type="subcellular location">
    <subcellularLocation>
        <location evidence="1">Vacuole membrane</location>
        <topology evidence="1">Multi-pass membrane protein</topology>
    </subcellularLocation>
</comment>
<dbReference type="CDD" id="cd18597">
    <property type="entry name" value="ABC_6TM_YOR1_D1_like"/>
    <property type="match status" value="1"/>
</dbReference>
<keyword evidence="7 10" id="KW-1133">Transmembrane helix</keyword>
<dbReference type="FunFam" id="1.20.1560.10:FF:000010">
    <property type="entry name" value="Multidrug resistance-associated ABC transporter"/>
    <property type="match status" value="1"/>
</dbReference>
<feature type="transmembrane region" description="Helical" evidence="10">
    <location>
        <begin position="1066"/>
        <end position="1094"/>
    </location>
</feature>
<organism evidence="13 14">
    <name type="scientific">Synchytrium microbalum</name>
    <dbReference type="NCBI Taxonomy" id="1806994"/>
    <lineage>
        <taxon>Eukaryota</taxon>
        <taxon>Fungi</taxon>
        <taxon>Fungi incertae sedis</taxon>
        <taxon>Chytridiomycota</taxon>
        <taxon>Chytridiomycota incertae sedis</taxon>
        <taxon>Chytridiomycetes</taxon>
        <taxon>Synchytriales</taxon>
        <taxon>Synchytriaceae</taxon>
        <taxon>Synchytrium</taxon>
    </lineage>
</organism>
<dbReference type="Gene3D" id="3.40.50.300">
    <property type="entry name" value="P-loop containing nucleotide triphosphate hydrolases"/>
    <property type="match status" value="2"/>
</dbReference>
<dbReference type="InterPro" id="IPR003439">
    <property type="entry name" value="ABC_transporter-like_ATP-bd"/>
</dbReference>
<dbReference type="GO" id="GO:0016887">
    <property type="term" value="F:ATP hydrolysis activity"/>
    <property type="evidence" value="ECO:0007669"/>
    <property type="project" value="InterPro"/>
</dbReference>
<dbReference type="InterPro" id="IPR017871">
    <property type="entry name" value="ABC_transporter-like_CS"/>
</dbReference>
<feature type="transmembrane region" description="Helical" evidence="10">
    <location>
        <begin position="340"/>
        <end position="361"/>
    </location>
</feature>
<feature type="domain" description="ABC transporter" evidence="11">
    <location>
        <begin position="518"/>
        <end position="742"/>
    </location>
</feature>
<keyword evidence="6" id="KW-0067">ATP-binding</keyword>
<protein>
    <submittedName>
        <fullName evidence="13">Uncharacterized protein</fullName>
    </submittedName>
</protein>
<dbReference type="PROSITE" id="PS00211">
    <property type="entry name" value="ABC_TRANSPORTER_1"/>
    <property type="match status" value="2"/>
</dbReference>
<dbReference type="OrthoDB" id="6500128at2759"/>
<feature type="transmembrane region" description="Helical" evidence="10">
    <location>
        <begin position="875"/>
        <end position="902"/>
    </location>
</feature>
<feature type="transmembrane region" description="Helical" evidence="10">
    <location>
        <begin position="153"/>
        <end position="173"/>
    </location>
</feature>
<proteinExistence type="predicted"/>
<dbReference type="Pfam" id="PF00664">
    <property type="entry name" value="ABC_membrane"/>
    <property type="match status" value="2"/>
</dbReference>
<evidence type="ECO:0000256" key="6">
    <source>
        <dbReference type="ARBA" id="ARBA00022840"/>
    </source>
</evidence>
<feature type="transmembrane region" description="Helical" evidence="10">
    <location>
        <begin position="373"/>
        <end position="398"/>
    </location>
</feature>
<dbReference type="Gene3D" id="1.20.1560.10">
    <property type="entry name" value="ABC transporter type 1, transmembrane domain"/>
    <property type="match status" value="2"/>
</dbReference>
<dbReference type="PROSITE" id="PS50929">
    <property type="entry name" value="ABC_TM1F"/>
    <property type="match status" value="2"/>
</dbReference>
<dbReference type="GeneID" id="42007231"/>
<keyword evidence="3 10" id="KW-0812">Transmembrane</keyword>
<dbReference type="PANTHER" id="PTHR24223:SF443">
    <property type="entry name" value="MULTIDRUG-RESISTANCE LIKE PROTEIN 1, ISOFORM I"/>
    <property type="match status" value="1"/>
</dbReference>
<dbReference type="RefSeq" id="XP_031022113.1">
    <property type="nucleotide sequence ID" value="XM_031171934.1"/>
</dbReference>
<dbReference type="InterPro" id="IPR011527">
    <property type="entry name" value="ABC1_TM_dom"/>
</dbReference>
<feature type="transmembrane region" description="Helical" evidence="10">
    <location>
        <begin position="234"/>
        <end position="253"/>
    </location>
</feature>
<reference evidence="13 14" key="1">
    <citation type="journal article" date="2019" name="Sci. Rep.">
        <title>Comparative genomics of chytrid fungi reveal insights into the obligate biotrophic and pathogenic lifestyle of Synchytrium endobioticum.</title>
        <authorList>
            <person name="van de Vossenberg B.T.L.H."/>
            <person name="Warris S."/>
            <person name="Nguyen H.D.T."/>
            <person name="van Gent-Pelzer M.P.E."/>
            <person name="Joly D.L."/>
            <person name="van de Geest H.C."/>
            <person name="Bonants P.J.M."/>
            <person name="Smith D.S."/>
            <person name="Levesque C.A."/>
            <person name="van der Lee T.A.J."/>
        </authorList>
    </citation>
    <scope>NUCLEOTIDE SEQUENCE [LARGE SCALE GENOMIC DNA]</scope>
    <source>
        <strain evidence="13 14">JEL517</strain>
    </source>
</reference>
<evidence type="ECO:0000256" key="9">
    <source>
        <dbReference type="SAM" id="MobiDB-lite"/>
    </source>
</evidence>
<dbReference type="CDD" id="cd18606">
    <property type="entry name" value="ABC_6TM_YOR1_D2_like"/>
    <property type="match status" value="1"/>
</dbReference>
<dbReference type="Proteomes" id="UP000319731">
    <property type="component" value="Unassembled WGS sequence"/>
</dbReference>
<sequence>MYTISTRFQVEALAAEFDEIWKKELARKKPHPNHHRTSSDAPDQVFGDAGVGIDVTDTSDTRDNITASTVQVDTTPSESRPSSWKKWLPESPFPDPDEPSLARALWTQFIKRCWFIGFYKFFGDMANISTPLLLAQIVTFVEQSANSPTPPPVHMGFIYCAILFIFQGISALMQNRFQVNSAGWAMAVRATLTSTIYRKSLRLSALARQEYNVGRVTNMISTDSSRLEQFSSNCYVLVTAPIMLMGIFVVLLIELGPPAIAGFVLLICLTPVQERMWKRLSAIRKQSAGITDQRVRNTQEILSGIRIIKFFAWETPFLERIMSLRNSEMNQIIRASITRAALQSIAFSFPVISAAVSFVIYGLTAPRLDPAKIFAAVSLFSMMRFPLQFLPLIIAAWADSAVAITRITGLLLADEIENQPVRDDSAPNAVHVVSADFIWETEAPELAKKRAAEKKALTTTNHPGRGISRLLGNKPEPSTKPDPASTSVDGMKSSKGGKWWRRKDVVFESAEGRPESPLKPSPLPELEQEHFSLHNINLTIPRGQLVVVVGAVGSGKSSLLNGLVGECKRTSGPDIVFGGSVGYVSQQPWIQASLNATVKENILFGQPYNRERYYRALHSAALEKDIAVFPQGDQTDIGEKGITLSGGQKARVSLARLVYYFPDIVLLDDPISAVDAHVGRFLFEKCIMGALKDTTRILVTHQLHFLHRADYVIVMKKGRIAERGSFSMLMEANGEFADMMRSYGGVEDELPDPSMDVSDMSKHLIAKDYTKIAEETQKQLHLGERYAFERISKQIKLNTQNSPLALMSVEDRAVGSVSGAVYWSYAKAAGGVPFLVTLSIIVLVTQIASVGNNFWLTVWTRNQIPVLGDKGYIGIYLTFGVTQSIMLFTFSSFMAIICNVAARKLHIGSISKVMFAPTNFFDTTPMGRIMNRFARDQDQIDTQLVDSLRQFITTFASAISTFALILYATPIFGSVLLPMLVIYWFIQQVYRKTARELKRLDSITRSPLYAYIGETLTGLSTIRAFSQEGTFVKHNDSLIDTNNCPYYMTISAQYWLSIRLNMMGNVMVFFAAMFGILDRFTVSAAIIGLALSYAQQVTQTLSMCVQQFVNCEIQMNSVERVYYYAHYLEQEAAPINPDHRPPQNWPKAGTIVIKDLQMKYSENGPLILKNISLDIKDGEKIGIVGRTGSGKSSLAQALFRMVEPASGSSIVVDGEDIMTMGLKDLRRGITMIPQDPILFSGTIRYNLDPFNEHSDNALWEALDRASLKPKIAEMDGKLDGAVTEGGENLSVGQRQLLCLARAMLRRPKILVLDEVTSNIDYETDATVQRVLREDFANTTILTIAHRLNTIIDYDRVMLLDFGNVKEFDSPAALLSIEGSAFGALVDETGEHNSKLLRAVAMQPPADRRRSVVETILPNVGIVE</sequence>
<dbReference type="PANTHER" id="PTHR24223">
    <property type="entry name" value="ATP-BINDING CASSETTE SUB-FAMILY C"/>
    <property type="match status" value="1"/>
</dbReference>
<dbReference type="PROSITE" id="PS50893">
    <property type="entry name" value="ABC_TRANSPORTER_2"/>
    <property type="match status" value="2"/>
</dbReference>
<dbReference type="GO" id="GO:0140359">
    <property type="term" value="F:ABC-type transporter activity"/>
    <property type="evidence" value="ECO:0007669"/>
    <property type="project" value="InterPro"/>
</dbReference>
<keyword evidence="14" id="KW-1185">Reference proteome</keyword>
<dbReference type="STRING" id="1806994.A0A507BI37"/>
<keyword evidence="4" id="KW-0677">Repeat</keyword>
<dbReference type="CDD" id="cd03250">
    <property type="entry name" value="ABCC_MRP_domain1"/>
    <property type="match status" value="1"/>
</dbReference>
<keyword evidence="8 10" id="KW-0472">Membrane</keyword>
<evidence type="ECO:0000256" key="2">
    <source>
        <dbReference type="ARBA" id="ARBA00022448"/>
    </source>
</evidence>
<dbReference type="InterPro" id="IPR036640">
    <property type="entry name" value="ABC1_TM_sf"/>
</dbReference>
<dbReference type="CDD" id="cd03244">
    <property type="entry name" value="ABCC_MRP_domain2"/>
    <property type="match status" value="1"/>
</dbReference>
<dbReference type="FunFam" id="1.20.1560.10:FF:000006">
    <property type="entry name" value="ATP-binding cassette, sub-family C (CFTR/MRP), member 9"/>
    <property type="match status" value="1"/>
</dbReference>
<evidence type="ECO:0000313" key="14">
    <source>
        <dbReference type="Proteomes" id="UP000319731"/>
    </source>
</evidence>
<dbReference type="FunFam" id="3.40.50.300:FF:000163">
    <property type="entry name" value="Multidrug resistance-associated protein member 4"/>
    <property type="match status" value="1"/>
</dbReference>
<comment type="caution">
    <text evidence="13">The sequence shown here is derived from an EMBL/GenBank/DDBJ whole genome shotgun (WGS) entry which is preliminary data.</text>
</comment>
<dbReference type="InterPro" id="IPR027417">
    <property type="entry name" value="P-loop_NTPase"/>
</dbReference>
<feature type="domain" description="ABC transporter" evidence="11">
    <location>
        <begin position="1151"/>
        <end position="1386"/>
    </location>
</feature>
<dbReference type="InterPro" id="IPR050173">
    <property type="entry name" value="ABC_transporter_C-like"/>
</dbReference>
<feature type="domain" description="ABC transmembrane type-1" evidence="12">
    <location>
        <begin position="114"/>
        <end position="399"/>
    </location>
</feature>
<accession>A0A507BI37</accession>
<feature type="transmembrane region" description="Helical" evidence="10">
    <location>
        <begin position="971"/>
        <end position="990"/>
    </location>
</feature>
<dbReference type="SMART" id="SM00382">
    <property type="entry name" value="AAA"/>
    <property type="match status" value="2"/>
</dbReference>
<evidence type="ECO:0000256" key="8">
    <source>
        <dbReference type="ARBA" id="ARBA00023136"/>
    </source>
</evidence>
<gene>
    <name evidence="13" type="ORF">SmJEL517_g06008</name>
</gene>
<evidence type="ECO:0000259" key="11">
    <source>
        <dbReference type="PROSITE" id="PS50893"/>
    </source>
</evidence>
<keyword evidence="5" id="KW-0547">Nucleotide-binding</keyword>
<dbReference type="EMBL" id="QEAO01000070">
    <property type="protein sequence ID" value="TPX30450.1"/>
    <property type="molecule type" value="Genomic_DNA"/>
</dbReference>
<evidence type="ECO:0000256" key="1">
    <source>
        <dbReference type="ARBA" id="ARBA00004128"/>
    </source>
</evidence>
<dbReference type="GO" id="GO:0005524">
    <property type="term" value="F:ATP binding"/>
    <property type="evidence" value="ECO:0007669"/>
    <property type="project" value="UniProtKB-KW"/>
</dbReference>
<dbReference type="GO" id="GO:0000329">
    <property type="term" value="C:fungal-type vacuole membrane"/>
    <property type="evidence" value="ECO:0007669"/>
    <property type="project" value="UniProtKB-ARBA"/>
</dbReference>